<dbReference type="InterPro" id="IPR005623">
    <property type="entry name" value="Chaperone_NapD_NO3_reduct"/>
</dbReference>
<accession>A0A011NA10</accession>
<dbReference type="PANTHER" id="PTHR38603">
    <property type="entry name" value="CHAPERONE NAPD"/>
    <property type="match status" value="1"/>
</dbReference>
<dbReference type="GO" id="GO:0051224">
    <property type="term" value="P:negative regulation of protein transport"/>
    <property type="evidence" value="ECO:0007669"/>
    <property type="project" value="UniProtKB-UniRule"/>
</dbReference>
<evidence type="ECO:0000256" key="3">
    <source>
        <dbReference type="ARBA" id="ARBA00023186"/>
    </source>
</evidence>
<organism evidence="5 6">
    <name type="scientific">Mannheimia granulomatis</name>
    <dbReference type="NCBI Taxonomy" id="85402"/>
    <lineage>
        <taxon>Bacteria</taxon>
        <taxon>Pseudomonadati</taxon>
        <taxon>Pseudomonadota</taxon>
        <taxon>Gammaproteobacteria</taxon>
        <taxon>Pasteurellales</taxon>
        <taxon>Pasteurellaceae</taxon>
        <taxon>Mannheimia</taxon>
    </lineage>
</organism>
<comment type="subunit">
    <text evidence="4">Interacts with the cytoplasmic NapA precursor.</text>
</comment>
<dbReference type="EMBL" id="JANJ01000008">
    <property type="protein sequence ID" value="EXI61427.1"/>
    <property type="molecule type" value="Genomic_DNA"/>
</dbReference>
<protein>
    <recommendedName>
        <fullName evidence="4">Chaperone NapD</fullName>
    </recommendedName>
    <alternativeName>
        <fullName evidence="4">NapA signal peptide-binding chaperone NapD</fullName>
    </alternativeName>
</protein>
<gene>
    <name evidence="4" type="primary">napD</name>
    <name evidence="5" type="ORF">AK33_10805</name>
</gene>
<dbReference type="Gene3D" id="3.30.70.920">
    <property type="match status" value="1"/>
</dbReference>
<keyword evidence="6" id="KW-1185">Reference proteome</keyword>
<evidence type="ECO:0000256" key="4">
    <source>
        <dbReference type="HAMAP-Rule" id="MF_02200"/>
    </source>
</evidence>
<proteinExistence type="inferred from homology"/>
<dbReference type="PANTHER" id="PTHR38603:SF1">
    <property type="entry name" value="CHAPERONE NAPD"/>
    <property type="match status" value="1"/>
</dbReference>
<keyword evidence="2 4" id="KW-0963">Cytoplasm</keyword>
<dbReference type="GO" id="GO:0005048">
    <property type="term" value="F:signal sequence binding"/>
    <property type="evidence" value="ECO:0007669"/>
    <property type="project" value="UniProtKB-UniRule"/>
</dbReference>
<reference evidence="5 6" key="1">
    <citation type="journal article" date="2014" name="Genome Announc.">
        <title>Genome Sequence of a Presumptive Mannheimia haemolytica Strain with an A1/A6-Cross-Reactive Serotype from a White-Tailed Deer (Odocoileus virginianus).</title>
        <authorList>
            <person name="Lawrence P.K."/>
            <person name="Bey R.F."/>
            <person name="Wiener B."/>
            <person name="Kittichotirat W."/>
            <person name="Bumgarner R.E."/>
        </authorList>
    </citation>
    <scope>NUCLEOTIDE SEQUENCE [LARGE SCALE GENOMIC DNA]</scope>
    <source>
        <strain evidence="5 6">PKL10</strain>
    </source>
</reference>
<dbReference type="RefSeq" id="WP_042804326.1">
    <property type="nucleotide sequence ID" value="NZ_AVSP01000011.1"/>
</dbReference>
<dbReference type="Pfam" id="PF03927">
    <property type="entry name" value="NapD"/>
    <property type="match status" value="1"/>
</dbReference>
<comment type="function">
    <text evidence="4">Chaperone for NapA, the catalytic subunit of the periplasmic nitrate reductase. It binds directly and specifically to the twin-arginine signal peptide of NapA, preventing premature interaction with the Tat translocase and premature export.</text>
</comment>
<evidence type="ECO:0000313" key="6">
    <source>
        <dbReference type="Proteomes" id="UP000054123"/>
    </source>
</evidence>
<evidence type="ECO:0000313" key="5">
    <source>
        <dbReference type="EMBL" id="EXI61427.1"/>
    </source>
</evidence>
<dbReference type="GO" id="GO:0005737">
    <property type="term" value="C:cytoplasm"/>
    <property type="evidence" value="ECO:0007669"/>
    <property type="project" value="UniProtKB-SubCell"/>
</dbReference>
<dbReference type="Proteomes" id="UP000054123">
    <property type="component" value="Unassembled WGS sequence"/>
</dbReference>
<dbReference type="AlphaFoldDB" id="A0A011NA10"/>
<comment type="similarity">
    <text evidence="4">Belongs to the NapD family.</text>
</comment>
<comment type="subcellular location">
    <subcellularLocation>
        <location evidence="1 4">Cytoplasm</location>
    </subcellularLocation>
</comment>
<dbReference type="STRING" id="1122190.GCA_000621105_01842"/>
<dbReference type="PATRIC" id="fig|1450449.3.peg.2157"/>
<evidence type="ECO:0000256" key="1">
    <source>
        <dbReference type="ARBA" id="ARBA00004496"/>
    </source>
</evidence>
<name>A0A011NA10_9PAST</name>
<dbReference type="HAMAP" id="MF_02200">
    <property type="entry name" value="NapD"/>
    <property type="match status" value="1"/>
</dbReference>
<sequence>MSEKLSENENWYVCSLVVQARPDRLDAVKAEILNIPFTEIHGEKAEEGKLVVTIESNVHLALSDRIDKIKDIKGVIVVSLISNYIDEQ</sequence>
<dbReference type="OrthoDB" id="6455702at2"/>
<comment type="caution">
    <text evidence="5">The sequence shown here is derived from an EMBL/GenBank/DDBJ whole genome shotgun (WGS) entry which is preliminary data.</text>
</comment>
<evidence type="ECO:0000256" key="2">
    <source>
        <dbReference type="ARBA" id="ARBA00022490"/>
    </source>
</evidence>
<keyword evidence="3 4" id="KW-0143">Chaperone</keyword>